<dbReference type="eggNOG" id="COG5002">
    <property type="taxonomic scope" value="Bacteria"/>
</dbReference>
<sequence length="440" mass="49348">MAKNDPQQKQQRTFFVKELIAFAVLFILLGFTVFGIFQHSVMQNVDIGLENQRSQILTNQSQPSIRIDPNKGTAKITPSVGGPFRSSTIIFDKDGTIINKPMLGDHFYSLIKSIKLDKTQTDKIYDMTISSKNFTSHFRTLLVKVPESNENALYAGNYAMIVENIDADLLALKSFQKAIFITIIIFWILAISIAYYLSKSSMKPILKSWRRQRDFSANAAHELRTPLTIIRNQLEFLLTKPNDKVVDQAEKISTSLNSVNQLQTLTDRLLTLSRSDADVVQVNLQSQKLDTFFTEVIRPYKDVAASQNKNLTVNIDTPGSGAFDGGLIRQLLVILIDNGIKYTPTEGEIGIDIQRIKDNLKIKVSDNGPGIPDTDKKRIFERFYRTDKSRNSKTGGNGLGLAIASFIVDQHHGKISVRDNQPNGAIFEVSIPLKSHVKVI</sequence>
<accession>A0A1S6QH12</accession>
<comment type="catalytic activity">
    <reaction evidence="1">
        <text>ATP + protein L-histidine = ADP + protein N-phospho-L-histidine.</text>
        <dbReference type="EC" id="2.7.13.3"/>
    </reaction>
</comment>
<evidence type="ECO:0000256" key="2">
    <source>
        <dbReference type="ARBA" id="ARBA00004370"/>
    </source>
</evidence>
<evidence type="ECO:0000256" key="4">
    <source>
        <dbReference type="ARBA" id="ARBA00022553"/>
    </source>
</evidence>
<dbReference type="RefSeq" id="WP_035166174.1">
    <property type="nucleotide sequence ID" value="NZ_CP018906.1"/>
</dbReference>
<evidence type="ECO:0000256" key="6">
    <source>
        <dbReference type="ARBA" id="ARBA00022777"/>
    </source>
</evidence>
<dbReference type="KEGG" id="lcu:PL11_002655"/>
<comment type="subcellular location">
    <subcellularLocation>
        <location evidence="2">Membrane</location>
    </subcellularLocation>
</comment>
<name>A0A1S6QH12_9LACO</name>
<dbReference type="CDD" id="cd00082">
    <property type="entry name" value="HisKA"/>
    <property type="match status" value="1"/>
</dbReference>
<dbReference type="FunFam" id="3.30.565.10:FF:000006">
    <property type="entry name" value="Sensor histidine kinase WalK"/>
    <property type="match status" value="1"/>
</dbReference>
<protein>
    <recommendedName>
        <fullName evidence="3">histidine kinase</fullName>
        <ecNumber evidence="3">2.7.13.3</ecNumber>
    </recommendedName>
</protein>
<proteinExistence type="predicted"/>
<evidence type="ECO:0000256" key="8">
    <source>
        <dbReference type="SAM" id="Phobius"/>
    </source>
</evidence>
<feature type="transmembrane region" description="Helical" evidence="8">
    <location>
        <begin position="20"/>
        <end position="37"/>
    </location>
</feature>
<evidence type="ECO:0000256" key="1">
    <source>
        <dbReference type="ARBA" id="ARBA00000085"/>
    </source>
</evidence>
<evidence type="ECO:0000256" key="7">
    <source>
        <dbReference type="ARBA" id="ARBA00023012"/>
    </source>
</evidence>
<dbReference type="GO" id="GO:0016036">
    <property type="term" value="P:cellular response to phosphate starvation"/>
    <property type="evidence" value="ECO:0007669"/>
    <property type="project" value="TreeGrafter"/>
</dbReference>
<keyword evidence="7" id="KW-0902">Two-component regulatory system</keyword>
<dbReference type="InterPro" id="IPR004358">
    <property type="entry name" value="Sig_transdc_His_kin-like_C"/>
</dbReference>
<dbReference type="GO" id="GO:0005886">
    <property type="term" value="C:plasma membrane"/>
    <property type="evidence" value="ECO:0007669"/>
    <property type="project" value="TreeGrafter"/>
</dbReference>
<keyword evidence="6 10" id="KW-0418">Kinase</keyword>
<dbReference type="OrthoDB" id="9813151at2"/>
<feature type="domain" description="Histidine kinase" evidence="9">
    <location>
        <begin position="218"/>
        <end position="435"/>
    </location>
</feature>
<dbReference type="EMBL" id="CP018906">
    <property type="protein sequence ID" value="AQW20891.1"/>
    <property type="molecule type" value="Genomic_DNA"/>
</dbReference>
<evidence type="ECO:0000256" key="5">
    <source>
        <dbReference type="ARBA" id="ARBA00022679"/>
    </source>
</evidence>
<dbReference type="SUPFAM" id="SSF55874">
    <property type="entry name" value="ATPase domain of HSP90 chaperone/DNA topoisomerase II/histidine kinase"/>
    <property type="match status" value="1"/>
</dbReference>
<keyword evidence="11" id="KW-1185">Reference proteome</keyword>
<dbReference type="PANTHER" id="PTHR45453:SF1">
    <property type="entry name" value="PHOSPHATE REGULON SENSOR PROTEIN PHOR"/>
    <property type="match status" value="1"/>
</dbReference>
<evidence type="ECO:0000313" key="10">
    <source>
        <dbReference type="EMBL" id="AQW20891.1"/>
    </source>
</evidence>
<dbReference type="CDD" id="cd00075">
    <property type="entry name" value="HATPase"/>
    <property type="match status" value="1"/>
</dbReference>
<dbReference type="Pfam" id="PF00512">
    <property type="entry name" value="HisKA"/>
    <property type="match status" value="1"/>
</dbReference>
<keyword evidence="8" id="KW-0812">Transmembrane</keyword>
<evidence type="ECO:0000256" key="3">
    <source>
        <dbReference type="ARBA" id="ARBA00012438"/>
    </source>
</evidence>
<dbReference type="SMART" id="SM00388">
    <property type="entry name" value="HisKA"/>
    <property type="match status" value="1"/>
</dbReference>
<dbReference type="Pfam" id="PF02518">
    <property type="entry name" value="HATPase_c"/>
    <property type="match status" value="1"/>
</dbReference>
<dbReference type="InterPro" id="IPR050351">
    <property type="entry name" value="BphY/WalK/GraS-like"/>
</dbReference>
<dbReference type="InterPro" id="IPR003594">
    <property type="entry name" value="HATPase_dom"/>
</dbReference>
<reference evidence="10 11" key="1">
    <citation type="journal article" date="2015" name="Genome Announc.">
        <title>Genome Sequence of Lactobacillus curieae CCTCC M 2011381T, a Novel Producer of Gamma-aminobutyric Acid.</title>
        <authorList>
            <person name="Wang Y."/>
            <person name="Wang Y."/>
            <person name="Lang C."/>
            <person name="Wei D."/>
            <person name="Xu P."/>
            <person name="Xie J."/>
        </authorList>
    </citation>
    <scope>NUCLEOTIDE SEQUENCE [LARGE SCALE GENOMIC DNA]</scope>
    <source>
        <strain evidence="10 11">CCTCC M 2011381</strain>
    </source>
</reference>
<dbReference type="Gene3D" id="3.30.565.10">
    <property type="entry name" value="Histidine kinase-like ATPase, C-terminal domain"/>
    <property type="match status" value="1"/>
</dbReference>
<dbReference type="PROSITE" id="PS50109">
    <property type="entry name" value="HIS_KIN"/>
    <property type="match status" value="1"/>
</dbReference>
<dbReference type="InterPro" id="IPR005467">
    <property type="entry name" value="His_kinase_dom"/>
</dbReference>
<keyword evidence="8" id="KW-0472">Membrane</keyword>
<gene>
    <name evidence="10" type="ORF">PL11_002655</name>
</gene>
<dbReference type="SMART" id="SM00387">
    <property type="entry name" value="HATPase_c"/>
    <property type="match status" value="1"/>
</dbReference>
<dbReference type="PANTHER" id="PTHR45453">
    <property type="entry name" value="PHOSPHATE REGULON SENSOR PROTEIN PHOR"/>
    <property type="match status" value="1"/>
</dbReference>
<evidence type="ECO:0000313" key="11">
    <source>
        <dbReference type="Proteomes" id="UP000030361"/>
    </source>
</evidence>
<keyword evidence="5" id="KW-0808">Transferase</keyword>
<dbReference type="InterPro" id="IPR003661">
    <property type="entry name" value="HisK_dim/P_dom"/>
</dbReference>
<dbReference type="AlphaFoldDB" id="A0A1S6QH12"/>
<dbReference type="PRINTS" id="PR00344">
    <property type="entry name" value="BCTRLSENSOR"/>
</dbReference>
<dbReference type="InterPro" id="IPR036890">
    <property type="entry name" value="HATPase_C_sf"/>
</dbReference>
<keyword evidence="4" id="KW-0597">Phosphoprotein</keyword>
<dbReference type="SUPFAM" id="SSF47384">
    <property type="entry name" value="Homodimeric domain of signal transducing histidine kinase"/>
    <property type="match status" value="1"/>
</dbReference>
<dbReference type="EC" id="2.7.13.3" evidence="3"/>
<keyword evidence="8" id="KW-1133">Transmembrane helix</keyword>
<organism evidence="10 11">
    <name type="scientific">Lentilactobacillus curieae</name>
    <dbReference type="NCBI Taxonomy" id="1138822"/>
    <lineage>
        <taxon>Bacteria</taxon>
        <taxon>Bacillati</taxon>
        <taxon>Bacillota</taxon>
        <taxon>Bacilli</taxon>
        <taxon>Lactobacillales</taxon>
        <taxon>Lactobacillaceae</taxon>
        <taxon>Lentilactobacillus</taxon>
    </lineage>
</organism>
<evidence type="ECO:0000259" key="9">
    <source>
        <dbReference type="PROSITE" id="PS50109"/>
    </source>
</evidence>
<dbReference type="InterPro" id="IPR036097">
    <property type="entry name" value="HisK_dim/P_sf"/>
</dbReference>
<dbReference type="Gene3D" id="1.10.287.130">
    <property type="match status" value="1"/>
</dbReference>
<dbReference type="GO" id="GO:0000155">
    <property type="term" value="F:phosphorelay sensor kinase activity"/>
    <property type="evidence" value="ECO:0007669"/>
    <property type="project" value="InterPro"/>
</dbReference>
<dbReference type="GO" id="GO:0004721">
    <property type="term" value="F:phosphoprotein phosphatase activity"/>
    <property type="evidence" value="ECO:0007669"/>
    <property type="project" value="TreeGrafter"/>
</dbReference>
<feature type="transmembrane region" description="Helical" evidence="8">
    <location>
        <begin position="178"/>
        <end position="197"/>
    </location>
</feature>
<dbReference type="Proteomes" id="UP000030361">
    <property type="component" value="Chromosome"/>
</dbReference>